<reference evidence="2" key="1">
    <citation type="submission" date="2023-01" db="EMBL/GenBank/DDBJ databases">
        <title>Vibrio sp. CB1-14 genome sequencing.</title>
        <authorList>
            <person name="Otstavnykh N."/>
            <person name="Isaeva M."/>
            <person name="Meleshko D."/>
        </authorList>
    </citation>
    <scope>NUCLEOTIDE SEQUENCE</scope>
    <source>
        <strain evidence="2">CB1-14</strain>
    </source>
</reference>
<dbReference type="PROSITE" id="PS51257">
    <property type="entry name" value="PROKAR_LIPOPROTEIN"/>
    <property type="match status" value="1"/>
</dbReference>
<organism evidence="2">
    <name type="scientific">Vibrio chaetopteri</name>
    <dbReference type="NCBI Taxonomy" id="3016528"/>
    <lineage>
        <taxon>Bacteria</taxon>
        <taxon>Pseudomonadati</taxon>
        <taxon>Pseudomonadota</taxon>
        <taxon>Gammaproteobacteria</taxon>
        <taxon>Vibrionales</taxon>
        <taxon>Vibrionaceae</taxon>
        <taxon>Vibrio</taxon>
    </lineage>
</organism>
<accession>A0AAU8BKD0</accession>
<dbReference type="RefSeq" id="WP_353498349.1">
    <property type="nucleotide sequence ID" value="NZ_CP115920.1"/>
</dbReference>
<proteinExistence type="predicted"/>
<evidence type="ECO:0000313" key="2">
    <source>
        <dbReference type="EMBL" id="XCD17139.1"/>
    </source>
</evidence>
<dbReference type="AlphaFoldDB" id="A0AAU8BKD0"/>
<feature type="domain" description="DUF4397" evidence="1">
    <location>
        <begin position="256"/>
        <end position="368"/>
    </location>
</feature>
<dbReference type="InterPro" id="IPR025510">
    <property type="entry name" value="DUF4397"/>
</dbReference>
<gene>
    <name evidence="2" type="ORF">PG915_06320</name>
</gene>
<dbReference type="Pfam" id="PF14344">
    <property type="entry name" value="DUF4397"/>
    <property type="match status" value="2"/>
</dbReference>
<evidence type="ECO:0000259" key="1">
    <source>
        <dbReference type="Pfam" id="PF14344"/>
    </source>
</evidence>
<name>A0AAU8BKD0_9VIBR</name>
<protein>
    <submittedName>
        <fullName evidence="2">DUF4397 domain-containing protein</fullName>
    </submittedName>
</protein>
<dbReference type="KEGG" id="vck:PG915_06320"/>
<sequence>MNIIKTSVIAAAAITIVGCGSDSDHPSNPTTQVRVTHASADAPLVNIKANGAILSGLTDVDYQQGSGLITVDSGTYDLSVEAIGTDGSASEVLPVPGVNFAPDMQYDVFALNKTSALQGVILARSGIKPDSNSVRIDVLHAHPDVGAVDIHLTTDASISTATVGVSGLAFAIDSADLPITVPASTYRIRITPTGQNTDADVVFDSGELDLPGGTDLMVTAVPNVVNSAMGDSPVNLLVADGSSVTVLRDTDEKAIVRAGHAIEDAPPVDILANGAAVAGLTNLTYENVAGTAIAPGTVDVAVAPTGTTSPQVITVPGATFSAGSETTIFAVGRLNDSSQEALIIEDDLRGIATYAKIRVVHANPTAAAALVDIHAVADGGAFSADTAVLKGVSFKDTAVLKVAAGTYDLAVAEAGTTNILLTNTNVPALANGNVVTAFATEDSIALNIDK</sequence>
<dbReference type="EMBL" id="CP115920">
    <property type="protein sequence ID" value="XCD17139.1"/>
    <property type="molecule type" value="Genomic_DNA"/>
</dbReference>
<feature type="domain" description="DUF4397" evidence="1">
    <location>
        <begin position="32"/>
        <end position="150"/>
    </location>
</feature>